<dbReference type="RefSeq" id="WP_231147850.1">
    <property type="nucleotide sequence ID" value="NZ_JAAMYB010000004.1"/>
</dbReference>
<comment type="caution">
    <text evidence="1">The sequence shown here is derived from an EMBL/GenBank/DDBJ whole genome shotgun (WGS) entry which is preliminary data.</text>
</comment>
<reference evidence="1" key="2">
    <citation type="journal article" date="2021" name="Microorganisms">
        <title>Extensive Genome Exploration of Clostridium botulinum Group III Field Strains.</title>
        <authorList>
            <person name="Fillo S."/>
            <person name="Giordani F."/>
            <person name="Tonon E."/>
            <person name="Drigo I."/>
            <person name="Anselmo A."/>
            <person name="Fortunato A."/>
            <person name="Lista F."/>
            <person name="Bano L."/>
        </authorList>
    </citation>
    <scope>NUCLEOTIDE SEQUENCE</scope>
    <source>
        <strain evidence="1">IZSVe-TV_9877_3_12</strain>
    </source>
</reference>
<evidence type="ECO:0000313" key="1">
    <source>
        <dbReference type="EMBL" id="MCD3194892.1"/>
    </source>
</evidence>
<dbReference type="AlphaFoldDB" id="A0A9Q3YZD3"/>
<accession>A0A9Q3YZD3</accession>
<protein>
    <submittedName>
        <fullName evidence="1">Uncharacterized protein</fullName>
    </submittedName>
</protein>
<dbReference type="Proteomes" id="UP000813637">
    <property type="component" value="Unassembled WGS sequence"/>
</dbReference>
<gene>
    <name evidence="1" type="ORF">G8S53_06260</name>
</gene>
<organism evidence="1 2">
    <name type="scientific">Clostridium botulinum C</name>
    <dbReference type="NCBI Taxonomy" id="36828"/>
    <lineage>
        <taxon>Bacteria</taxon>
        <taxon>Bacillati</taxon>
        <taxon>Bacillota</taxon>
        <taxon>Clostridia</taxon>
        <taxon>Eubacteriales</taxon>
        <taxon>Clostridiaceae</taxon>
        <taxon>Clostridium</taxon>
    </lineage>
</organism>
<sequence length="74" mass="8518">MYDEYLDQMNKETKSGMSVKELIEILSQMNPEAEIVISSNDVDDSYKPVERIELEVGNKLGEENFVGIIYNKEN</sequence>
<proteinExistence type="predicted"/>
<name>A0A9Q3YZD3_CLOBO</name>
<evidence type="ECO:0000313" key="2">
    <source>
        <dbReference type="Proteomes" id="UP000813637"/>
    </source>
</evidence>
<reference evidence="1" key="1">
    <citation type="submission" date="2020-02" db="EMBL/GenBank/DDBJ databases">
        <authorList>
            <person name="Fillo S."/>
            <person name="Giordani F."/>
            <person name="Tonon E."/>
            <person name="Drigo I."/>
            <person name="Anselmo A."/>
            <person name="Fortunato A."/>
            <person name="Bano L."/>
            <person name="Lista F."/>
        </authorList>
    </citation>
    <scope>NUCLEOTIDE SEQUENCE</scope>
    <source>
        <strain evidence="1">IZSVe-TV_9877_3_12</strain>
    </source>
</reference>
<dbReference type="EMBL" id="JAAMYB010000004">
    <property type="protein sequence ID" value="MCD3194892.1"/>
    <property type="molecule type" value="Genomic_DNA"/>
</dbReference>